<proteinExistence type="predicted"/>
<accession>A0ABQ5KKG5</accession>
<dbReference type="InterPro" id="IPR043502">
    <property type="entry name" value="DNA/RNA_pol_sf"/>
</dbReference>
<protein>
    <recommendedName>
        <fullName evidence="6">Reverse transcriptase domain-containing protein</fullName>
    </recommendedName>
</protein>
<evidence type="ECO:0000256" key="1">
    <source>
        <dbReference type="ARBA" id="ARBA00023268"/>
    </source>
</evidence>
<dbReference type="InterPro" id="IPR050951">
    <property type="entry name" value="Retrovirus_Pol_polyprotein"/>
</dbReference>
<dbReference type="SUPFAM" id="SSF56672">
    <property type="entry name" value="DNA/RNA polymerases"/>
    <property type="match status" value="1"/>
</dbReference>
<evidence type="ECO:0000313" key="5">
    <source>
        <dbReference type="Proteomes" id="UP001057375"/>
    </source>
</evidence>
<feature type="domain" description="Reverse transcriptase" evidence="2">
    <location>
        <begin position="258"/>
        <end position="325"/>
    </location>
</feature>
<keyword evidence="1" id="KW-0511">Multifunctional enzyme</keyword>
<organism evidence="4 5">
    <name type="scientific">Aduncisulcus paluster</name>
    <dbReference type="NCBI Taxonomy" id="2918883"/>
    <lineage>
        <taxon>Eukaryota</taxon>
        <taxon>Metamonada</taxon>
        <taxon>Carpediemonas-like organisms</taxon>
        <taxon>Aduncisulcus</taxon>
    </lineage>
</organism>
<feature type="domain" description="Reverse transcriptase/retrotransposon-derived protein RNase H-like" evidence="3">
    <location>
        <begin position="388"/>
        <end position="459"/>
    </location>
</feature>
<dbReference type="InterPro" id="IPR041577">
    <property type="entry name" value="RT_RNaseH_2"/>
</dbReference>
<evidence type="ECO:0000259" key="2">
    <source>
        <dbReference type="Pfam" id="PF00078"/>
    </source>
</evidence>
<evidence type="ECO:0000259" key="3">
    <source>
        <dbReference type="Pfam" id="PF17919"/>
    </source>
</evidence>
<keyword evidence="5" id="KW-1185">Reference proteome</keyword>
<dbReference type="PANTHER" id="PTHR37984">
    <property type="entry name" value="PROTEIN CBG26694"/>
    <property type="match status" value="1"/>
</dbReference>
<gene>
    <name evidence="4" type="ORF">ADUPG1_007027</name>
</gene>
<evidence type="ECO:0000313" key="4">
    <source>
        <dbReference type="EMBL" id="GKT32996.1"/>
    </source>
</evidence>
<dbReference type="Gene3D" id="3.30.70.270">
    <property type="match status" value="2"/>
</dbReference>
<dbReference type="InterPro" id="IPR000477">
    <property type="entry name" value="RT_dom"/>
</dbReference>
<dbReference type="EMBL" id="BQXS01010107">
    <property type="protein sequence ID" value="GKT32996.1"/>
    <property type="molecule type" value="Genomic_DNA"/>
</dbReference>
<dbReference type="InterPro" id="IPR043128">
    <property type="entry name" value="Rev_trsase/Diguanyl_cyclase"/>
</dbReference>
<dbReference type="PANTHER" id="PTHR37984:SF5">
    <property type="entry name" value="PROTEIN NYNRIN-LIKE"/>
    <property type="match status" value="1"/>
</dbReference>
<sequence>MEKDTEGKIRTLETDDYVLLKRDIGVSKLYPAFTGPYKVILKLGDKLYKLQSLTCNTLTVEAEIDNIIEFIRDPKLTDNDVRALALRDYGSRLVERIERHRGPKGQREFFVKCNPKGIPEVQEDQEPLAWEAVSGEVVCRELDPLEQSIITNKLAHSNITVKIPRLSTVTKDGWKPFRDEFRRYKRCHPTASIFAFLTVVQKRILFARIPLDSAPTLNDGTFIKAIDKLFAIGSEFDCIYELEKLSLRSVTDAVITETIQHLFSDLLYHRVLVYLDDIIVYGSTAEEFIERLEEVLKRICSFGLSLNKKKTVLGCTQIDYLGWTIHHDGRRISHRFQGIRDVQPAKSRKEVQVLVGFLNYLREFVPHFATVMEPITSLLDTKKTFLLTAKHDETLLCVKKALLQGNTLAASSDTGELILYTDASSVDIGTALVQVHEGKERVLAFLSKKLTLQQKRWTVGE</sequence>
<dbReference type="Pfam" id="PF17919">
    <property type="entry name" value="RT_RNaseH_2"/>
    <property type="match status" value="1"/>
</dbReference>
<dbReference type="Pfam" id="PF00078">
    <property type="entry name" value="RVT_1"/>
    <property type="match status" value="1"/>
</dbReference>
<name>A0ABQ5KKG5_9EUKA</name>
<reference evidence="4" key="1">
    <citation type="submission" date="2022-03" db="EMBL/GenBank/DDBJ databases">
        <title>Draft genome sequence of Aduncisulcus paluster, a free-living microaerophilic Fornicata.</title>
        <authorList>
            <person name="Yuyama I."/>
            <person name="Kume K."/>
            <person name="Tamura T."/>
            <person name="Inagaki Y."/>
            <person name="Hashimoto T."/>
        </authorList>
    </citation>
    <scope>NUCLEOTIDE SEQUENCE</scope>
    <source>
        <strain evidence="4">NY0171</strain>
    </source>
</reference>
<dbReference type="Proteomes" id="UP001057375">
    <property type="component" value="Unassembled WGS sequence"/>
</dbReference>
<evidence type="ECO:0008006" key="6">
    <source>
        <dbReference type="Google" id="ProtNLM"/>
    </source>
</evidence>
<comment type="caution">
    <text evidence="4">The sequence shown here is derived from an EMBL/GenBank/DDBJ whole genome shotgun (WGS) entry which is preliminary data.</text>
</comment>